<dbReference type="AlphaFoldDB" id="A0A9R1TQY9"/>
<sequence length="95" mass="10725">MRTRTILYCVAVGFLILGVLMGEVEARRKILRGRKTLTRHYYRGLAIPAWSIVLLCGIGMLTLGGGLYLLLRKFVVNGTDDNDIRTYHPAMQDEV</sequence>
<keyword evidence="1" id="KW-0472">Membrane</keyword>
<dbReference type="RefSeq" id="XP_011313719.1">
    <property type="nucleotide sequence ID" value="XM_011315417.1"/>
</dbReference>
<feature type="transmembrane region" description="Helical" evidence="1">
    <location>
        <begin position="45"/>
        <end position="71"/>
    </location>
</feature>
<evidence type="ECO:0000256" key="1">
    <source>
        <dbReference type="SAM" id="Phobius"/>
    </source>
</evidence>
<dbReference type="Proteomes" id="UP000694866">
    <property type="component" value="Unplaced"/>
</dbReference>
<gene>
    <name evidence="3" type="primary">hoka</name>
</gene>
<keyword evidence="1" id="KW-1133">Transmembrane helix</keyword>
<organism evidence="2 3">
    <name type="scientific">Fopius arisanus</name>
    <dbReference type="NCBI Taxonomy" id="64838"/>
    <lineage>
        <taxon>Eukaryota</taxon>
        <taxon>Metazoa</taxon>
        <taxon>Ecdysozoa</taxon>
        <taxon>Arthropoda</taxon>
        <taxon>Hexapoda</taxon>
        <taxon>Insecta</taxon>
        <taxon>Pterygota</taxon>
        <taxon>Neoptera</taxon>
        <taxon>Endopterygota</taxon>
        <taxon>Hymenoptera</taxon>
        <taxon>Apocrita</taxon>
        <taxon>Ichneumonoidea</taxon>
        <taxon>Braconidae</taxon>
        <taxon>Opiinae</taxon>
        <taxon>Fopius</taxon>
    </lineage>
</organism>
<dbReference type="OrthoDB" id="7779986at2759"/>
<keyword evidence="2" id="KW-1185">Reference proteome</keyword>
<proteinExistence type="predicted"/>
<reference evidence="3" key="1">
    <citation type="submission" date="2025-08" db="UniProtKB">
        <authorList>
            <consortium name="RefSeq"/>
        </authorList>
    </citation>
    <scope>IDENTIFICATION</scope>
    <source>
        <strain evidence="3">USDA-PBARC FA_bdor</strain>
        <tissue evidence="3">Whole organism</tissue>
    </source>
</reference>
<evidence type="ECO:0000313" key="3">
    <source>
        <dbReference type="RefSeq" id="XP_011313719.1"/>
    </source>
</evidence>
<accession>A0A9R1TQY9</accession>
<keyword evidence="1" id="KW-0812">Transmembrane</keyword>
<dbReference type="KEGG" id="fas:105273152"/>
<dbReference type="CTD" id="38588"/>
<evidence type="ECO:0000313" key="2">
    <source>
        <dbReference type="Proteomes" id="UP000694866"/>
    </source>
</evidence>
<name>A0A9R1TQY9_9HYME</name>
<protein>
    <submittedName>
        <fullName evidence="3">Uncharacterized protein hoka</fullName>
    </submittedName>
</protein>
<feature type="transmembrane region" description="Helical" evidence="1">
    <location>
        <begin position="6"/>
        <end position="24"/>
    </location>
</feature>
<dbReference type="GeneID" id="105273152"/>